<protein>
    <recommendedName>
        <fullName evidence="7">TRAP transporter large permease protein</fullName>
    </recommendedName>
</protein>
<dbReference type="GO" id="GO:0022857">
    <property type="term" value="F:transmembrane transporter activity"/>
    <property type="evidence" value="ECO:0007669"/>
    <property type="project" value="UniProtKB-UniRule"/>
</dbReference>
<dbReference type="InterPro" id="IPR010656">
    <property type="entry name" value="DctM"/>
</dbReference>
<dbReference type="AlphaFoldDB" id="A0A074J319"/>
<evidence type="ECO:0000256" key="3">
    <source>
        <dbReference type="ARBA" id="ARBA00022519"/>
    </source>
</evidence>
<evidence type="ECO:0000259" key="8">
    <source>
        <dbReference type="Pfam" id="PF06808"/>
    </source>
</evidence>
<comment type="caution">
    <text evidence="9">The sequence shown here is derived from an EMBL/GenBank/DDBJ whole genome shotgun (WGS) entry which is preliminary data.</text>
</comment>
<reference evidence="9 10" key="1">
    <citation type="submission" date="2013-07" db="EMBL/GenBank/DDBJ databases">
        <title>Thioclava pacifica DSM 10166 Genome Sequencing.</title>
        <authorList>
            <person name="Lai Q."/>
            <person name="Shao Z."/>
        </authorList>
    </citation>
    <scope>NUCLEOTIDE SEQUENCE [LARGE SCALE GENOMIC DNA]</scope>
    <source>
        <strain evidence="9 10">DSM 10166</strain>
    </source>
</reference>
<comment type="subunit">
    <text evidence="7">The complex comprises the extracytoplasmic solute receptor protein and the two transmembrane proteins.</text>
</comment>
<evidence type="ECO:0000256" key="6">
    <source>
        <dbReference type="ARBA" id="ARBA00023136"/>
    </source>
</evidence>
<dbReference type="NCBIfam" id="TIGR00786">
    <property type="entry name" value="dctM"/>
    <property type="match status" value="1"/>
</dbReference>
<keyword evidence="7" id="KW-0813">Transport</keyword>
<evidence type="ECO:0000256" key="7">
    <source>
        <dbReference type="RuleBase" id="RU369079"/>
    </source>
</evidence>
<dbReference type="STRING" id="1353537.TP2_13555"/>
<dbReference type="GO" id="GO:0005886">
    <property type="term" value="C:plasma membrane"/>
    <property type="evidence" value="ECO:0007669"/>
    <property type="project" value="UniProtKB-SubCell"/>
</dbReference>
<feature type="transmembrane region" description="Helical" evidence="7">
    <location>
        <begin position="171"/>
        <end position="190"/>
    </location>
</feature>
<feature type="transmembrane region" description="Helical" evidence="7">
    <location>
        <begin position="396"/>
        <end position="417"/>
    </location>
</feature>
<feature type="transmembrane region" description="Helical" evidence="7">
    <location>
        <begin position="240"/>
        <end position="258"/>
    </location>
</feature>
<organism evidence="9 10">
    <name type="scientific">Thioclava pacifica DSM 10166</name>
    <dbReference type="NCBI Taxonomy" id="1353537"/>
    <lineage>
        <taxon>Bacteria</taxon>
        <taxon>Pseudomonadati</taxon>
        <taxon>Pseudomonadota</taxon>
        <taxon>Alphaproteobacteria</taxon>
        <taxon>Rhodobacterales</taxon>
        <taxon>Paracoccaceae</taxon>
        <taxon>Thioclava</taxon>
    </lineage>
</organism>
<dbReference type="RefSeq" id="WP_038079667.1">
    <property type="nucleotide sequence ID" value="NZ_AUND01000040.1"/>
</dbReference>
<feature type="domain" description="TRAP C4-dicarboxylate transport system permease DctM subunit" evidence="8">
    <location>
        <begin position="5"/>
        <end position="416"/>
    </location>
</feature>
<comment type="caution">
    <text evidence="7">Lacks conserved residue(s) required for the propagation of feature annotation.</text>
</comment>
<dbReference type="PANTHER" id="PTHR33362:SF2">
    <property type="entry name" value="TRAP TRANSPORTER LARGE PERMEASE PROTEIN"/>
    <property type="match status" value="1"/>
</dbReference>
<keyword evidence="4 7" id="KW-0812">Transmembrane</keyword>
<comment type="similarity">
    <text evidence="7">Belongs to the TRAP transporter large permease family.</text>
</comment>
<dbReference type="eggNOG" id="COG1593">
    <property type="taxonomic scope" value="Bacteria"/>
</dbReference>
<evidence type="ECO:0000256" key="1">
    <source>
        <dbReference type="ARBA" id="ARBA00004429"/>
    </source>
</evidence>
<keyword evidence="6 7" id="KW-0472">Membrane</keyword>
<sequence length="420" mass="44260">MTGGVFLALMLTGMPIAFVLIGATLAFVAFSGNTAILSAIPQIAFGSVENFDLLAIPLFVLLGEIMNESGLTRRIILAVRVWLTRLPHNLVIVNLVSNLALAAIMGSATAQMAVMSRVVVPEMERDGYKRGYAASITASAGLLGPIIPPSMVFIIYGVIAQVSIADMFTAGIMPGLLLFALMIGIAMWQAGRNHDPKAAGAGLPDIPRWKATLPGLATMLIPLTIVGGISAGIFTPTESAAAAIVVALVFGGLVFRELPLRAIPAIIDRTVSNSAIVLFLIMAAKVFGWVLTYNQVPQAVAAFITSLSDDPTIFMLLIMGALMVVGMSLDGVAALIILTPILLPVAMNQYGIDPIQFGVMMSLTLVLGLLTPPVGTGLYIAAALSNVPILQLSKLVMPYVLATILVILTTIFLPWMVHPF</sequence>
<evidence type="ECO:0000313" key="10">
    <source>
        <dbReference type="Proteomes" id="UP000027432"/>
    </source>
</evidence>
<feature type="transmembrane region" description="Helical" evidence="7">
    <location>
        <begin position="312"/>
        <end position="345"/>
    </location>
</feature>
<keyword evidence="5 7" id="KW-1133">Transmembrane helix</keyword>
<keyword evidence="2" id="KW-1003">Cell membrane</keyword>
<proteinExistence type="inferred from homology"/>
<dbReference type="Pfam" id="PF06808">
    <property type="entry name" value="DctM"/>
    <property type="match status" value="1"/>
</dbReference>
<evidence type="ECO:0000256" key="5">
    <source>
        <dbReference type="ARBA" id="ARBA00022989"/>
    </source>
</evidence>
<dbReference type="OrthoDB" id="9790209at2"/>
<feature type="transmembrane region" description="Helical" evidence="7">
    <location>
        <begin position="99"/>
        <end position="120"/>
    </location>
</feature>
<name>A0A074J319_9RHOB</name>
<dbReference type="PANTHER" id="PTHR33362">
    <property type="entry name" value="SIALIC ACID TRAP TRANSPORTER PERMEASE PROTEIN SIAT-RELATED"/>
    <property type="match status" value="1"/>
</dbReference>
<dbReference type="EMBL" id="AUND01000040">
    <property type="protein sequence ID" value="KEO50909.1"/>
    <property type="molecule type" value="Genomic_DNA"/>
</dbReference>
<feature type="transmembrane region" description="Helical" evidence="7">
    <location>
        <begin position="7"/>
        <end position="30"/>
    </location>
</feature>
<dbReference type="Proteomes" id="UP000027432">
    <property type="component" value="Unassembled WGS sequence"/>
</dbReference>
<feature type="transmembrane region" description="Helical" evidence="7">
    <location>
        <begin position="270"/>
        <end position="292"/>
    </location>
</feature>
<dbReference type="InterPro" id="IPR004681">
    <property type="entry name" value="TRAP_DctM"/>
</dbReference>
<keyword evidence="3 7" id="KW-0997">Cell inner membrane</keyword>
<keyword evidence="10" id="KW-1185">Reference proteome</keyword>
<feature type="transmembrane region" description="Helical" evidence="7">
    <location>
        <begin position="211"/>
        <end position="234"/>
    </location>
</feature>
<accession>A0A074J319</accession>
<feature type="transmembrane region" description="Helical" evidence="7">
    <location>
        <begin position="357"/>
        <end position="384"/>
    </location>
</feature>
<feature type="transmembrane region" description="Helical" evidence="7">
    <location>
        <begin position="132"/>
        <end position="159"/>
    </location>
</feature>
<comment type="function">
    <text evidence="7">Part of the tripartite ATP-independent periplasmic (TRAP) transport system.</text>
</comment>
<gene>
    <name evidence="9" type="ORF">TP2_13555</name>
</gene>
<evidence type="ECO:0000313" key="9">
    <source>
        <dbReference type="EMBL" id="KEO50909.1"/>
    </source>
</evidence>
<evidence type="ECO:0000256" key="2">
    <source>
        <dbReference type="ARBA" id="ARBA00022475"/>
    </source>
</evidence>
<evidence type="ECO:0000256" key="4">
    <source>
        <dbReference type="ARBA" id="ARBA00022692"/>
    </source>
</evidence>
<comment type="subcellular location">
    <subcellularLocation>
        <location evidence="1 7">Cell inner membrane</location>
        <topology evidence="1 7">Multi-pass membrane protein</topology>
    </subcellularLocation>
</comment>
<dbReference type="PIRSF" id="PIRSF006066">
    <property type="entry name" value="HI0050"/>
    <property type="match status" value="1"/>
</dbReference>